<dbReference type="EMBL" id="CAEZUP010000056">
    <property type="protein sequence ID" value="CAB4614486.1"/>
    <property type="molecule type" value="Genomic_DNA"/>
</dbReference>
<keyword evidence="2" id="KW-0813">Transport</keyword>
<dbReference type="NCBIfam" id="NF037982">
    <property type="entry name" value="Nramp_1"/>
    <property type="match status" value="1"/>
</dbReference>
<dbReference type="Pfam" id="PF01566">
    <property type="entry name" value="Nramp"/>
    <property type="match status" value="1"/>
</dbReference>
<evidence type="ECO:0000256" key="3">
    <source>
        <dbReference type="ARBA" id="ARBA00022692"/>
    </source>
</evidence>
<keyword evidence="3 7" id="KW-0812">Transmembrane</keyword>
<feature type="transmembrane region" description="Helical" evidence="7">
    <location>
        <begin position="204"/>
        <end position="229"/>
    </location>
</feature>
<feature type="transmembrane region" description="Helical" evidence="7">
    <location>
        <begin position="335"/>
        <end position="356"/>
    </location>
</feature>
<feature type="transmembrane region" description="Helical" evidence="7">
    <location>
        <begin position="250"/>
        <end position="273"/>
    </location>
</feature>
<reference evidence="8" key="1">
    <citation type="submission" date="2020-05" db="EMBL/GenBank/DDBJ databases">
        <authorList>
            <person name="Chiriac C."/>
            <person name="Salcher M."/>
            <person name="Ghai R."/>
            <person name="Kavagutti S V."/>
        </authorList>
    </citation>
    <scope>NUCLEOTIDE SEQUENCE</scope>
</reference>
<feature type="transmembrane region" description="Helical" evidence="7">
    <location>
        <begin position="139"/>
        <end position="158"/>
    </location>
</feature>
<dbReference type="GO" id="GO:0034755">
    <property type="term" value="P:iron ion transmembrane transport"/>
    <property type="evidence" value="ECO:0007669"/>
    <property type="project" value="TreeGrafter"/>
</dbReference>
<feature type="transmembrane region" description="Helical" evidence="7">
    <location>
        <begin position="362"/>
        <end position="385"/>
    </location>
</feature>
<dbReference type="GO" id="GO:0005886">
    <property type="term" value="C:plasma membrane"/>
    <property type="evidence" value="ECO:0007669"/>
    <property type="project" value="TreeGrafter"/>
</dbReference>
<keyword evidence="5 7" id="KW-0472">Membrane</keyword>
<sequence>MSDLQSSSESGSKAQRSAAPKRRRRWRIWLAVLGPGLIAANAGNDAGGIATYASAGAEFGYRTLFVMMLVTIALVVVQEMSARLGAHTGEGLMSLIREQFPLRASAFAIVCLLIANLGLVVSEFAGIGAAFELFGVSRYISIPIAAVVIWAVVVLGNYRYAERVFLLLGLAFIAYPIAAILGKPDWSEVASNTFIPHMLGTKEFLFLVVALIGTTITPYMQLYQAAAVADRGSGPEEYRMVKIDTITGAVFANLISMAIIIATAAVIGGTGPLNSAKEAAQALEPVAGAGAEVLFGIGLLGASALAAAVVPLATSYAVAEAVGVERSVSRTFREAPLFMGLFTALVVVGASVALLPGNLISLLINMQVLNGVITPIVLTFILILANRRGVLGDAVNGPRFRIVATICVVVIAALAATVLIQTVLGWVGLG</sequence>
<feature type="transmembrane region" description="Helical" evidence="7">
    <location>
        <begin position="26"/>
        <end position="44"/>
    </location>
</feature>
<accession>A0A6J6HNG7</accession>
<evidence type="ECO:0000256" key="7">
    <source>
        <dbReference type="SAM" id="Phobius"/>
    </source>
</evidence>
<feature type="transmembrane region" description="Helical" evidence="7">
    <location>
        <begin position="406"/>
        <end position="429"/>
    </location>
</feature>
<dbReference type="PANTHER" id="PTHR11706:SF33">
    <property type="entry name" value="NATURAL RESISTANCE-ASSOCIATED MACROPHAGE PROTEIN 2"/>
    <property type="match status" value="1"/>
</dbReference>
<feature type="transmembrane region" description="Helical" evidence="7">
    <location>
        <begin position="106"/>
        <end position="127"/>
    </location>
</feature>
<feature type="transmembrane region" description="Helical" evidence="7">
    <location>
        <begin position="293"/>
        <end position="314"/>
    </location>
</feature>
<evidence type="ECO:0000256" key="5">
    <source>
        <dbReference type="ARBA" id="ARBA00023136"/>
    </source>
</evidence>
<protein>
    <submittedName>
        <fullName evidence="8">Unannotated protein</fullName>
    </submittedName>
</protein>
<feature type="transmembrane region" description="Helical" evidence="7">
    <location>
        <begin position="165"/>
        <end position="184"/>
    </location>
</feature>
<organism evidence="8">
    <name type="scientific">freshwater metagenome</name>
    <dbReference type="NCBI Taxonomy" id="449393"/>
    <lineage>
        <taxon>unclassified sequences</taxon>
        <taxon>metagenomes</taxon>
        <taxon>ecological metagenomes</taxon>
    </lineage>
</organism>
<evidence type="ECO:0000313" key="8">
    <source>
        <dbReference type="EMBL" id="CAB4614486.1"/>
    </source>
</evidence>
<name>A0A6J6HNG7_9ZZZZ</name>
<feature type="region of interest" description="Disordered" evidence="6">
    <location>
        <begin position="1"/>
        <end position="20"/>
    </location>
</feature>
<evidence type="ECO:0000256" key="1">
    <source>
        <dbReference type="ARBA" id="ARBA00004141"/>
    </source>
</evidence>
<dbReference type="GO" id="GO:0005384">
    <property type="term" value="F:manganese ion transmembrane transporter activity"/>
    <property type="evidence" value="ECO:0007669"/>
    <property type="project" value="TreeGrafter"/>
</dbReference>
<comment type="subcellular location">
    <subcellularLocation>
        <location evidence="1">Membrane</location>
        <topology evidence="1">Multi-pass membrane protein</topology>
    </subcellularLocation>
</comment>
<dbReference type="GO" id="GO:0015086">
    <property type="term" value="F:cadmium ion transmembrane transporter activity"/>
    <property type="evidence" value="ECO:0007669"/>
    <property type="project" value="TreeGrafter"/>
</dbReference>
<dbReference type="PANTHER" id="PTHR11706">
    <property type="entry name" value="SOLUTE CARRIER PROTEIN FAMILY 11 MEMBER"/>
    <property type="match status" value="1"/>
</dbReference>
<proteinExistence type="predicted"/>
<feature type="compositionally biased region" description="Polar residues" evidence="6">
    <location>
        <begin position="1"/>
        <end position="15"/>
    </location>
</feature>
<gene>
    <name evidence="8" type="ORF">UFOPK1835_01306</name>
</gene>
<keyword evidence="4 7" id="KW-1133">Transmembrane helix</keyword>
<evidence type="ECO:0000256" key="4">
    <source>
        <dbReference type="ARBA" id="ARBA00022989"/>
    </source>
</evidence>
<dbReference type="AlphaFoldDB" id="A0A6J6HNG7"/>
<evidence type="ECO:0000256" key="6">
    <source>
        <dbReference type="SAM" id="MobiDB-lite"/>
    </source>
</evidence>
<dbReference type="InterPro" id="IPR001046">
    <property type="entry name" value="NRAMP_fam"/>
</dbReference>
<evidence type="ECO:0000256" key="2">
    <source>
        <dbReference type="ARBA" id="ARBA00022448"/>
    </source>
</evidence>
<feature type="transmembrane region" description="Helical" evidence="7">
    <location>
        <begin position="64"/>
        <end position="85"/>
    </location>
</feature>